<name>A0A9X3F706_9BACT</name>
<protein>
    <recommendedName>
        <fullName evidence="4">DUF4251 domain-containing protein</fullName>
    </recommendedName>
</protein>
<proteinExistence type="predicted"/>
<evidence type="ECO:0000256" key="1">
    <source>
        <dbReference type="SAM" id="SignalP"/>
    </source>
</evidence>
<dbReference type="RefSeq" id="WP_343334057.1">
    <property type="nucleotide sequence ID" value="NZ_JAPOHD010000029.1"/>
</dbReference>
<organism evidence="2 3">
    <name type="scientific">Draconibacterium aestuarii</name>
    <dbReference type="NCBI Taxonomy" id="2998507"/>
    <lineage>
        <taxon>Bacteria</taxon>
        <taxon>Pseudomonadati</taxon>
        <taxon>Bacteroidota</taxon>
        <taxon>Bacteroidia</taxon>
        <taxon>Marinilabiliales</taxon>
        <taxon>Prolixibacteraceae</taxon>
        <taxon>Draconibacterium</taxon>
    </lineage>
</organism>
<reference evidence="2" key="1">
    <citation type="submission" date="2022-11" db="EMBL/GenBank/DDBJ databases">
        <title>Marilongibacter aestuarii gen. nov., sp. nov., isolated from tidal flat sediment.</title>
        <authorList>
            <person name="Jiayan W."/>
        </authorList>
    </citation>
    <scope>NUCLEOTIDE SEQUENCE</scope>
    <source>
        <strain evidence="2">Z1-6</strain>
    </source>
</reference>
<evidence type="ECO:0000313" key="2">
    <source>
        <dbReference type="EMBL" id="MCY1721729.1"/>
    </source>
</evidence>
<evidence type="ECO:0000313" key="3">
    <source>
        <dbReference type="Proteomes" id="UP001145087"/>
    </source>
</evidence>
<gene>
    <name evidence="2" type="ORF">OU798_15350</name>
</gene>
<feature type="chain" id="PRO_5040764468" description="DUF4251 domain-containing protein" evidence="1">
    <location>
        <begin position="25"/>
        <end position="178"/>
    </location>
</feature>
<keyword evidence="1" id="KW-0732">Signal</keyword>
<evidence type="ECO:0008006" key="4">
    <source>
        <dbReference type="Google" id="ProtNLM"/>
    </source>
</evidence>
<dbReference type="EMBL" id="JAPOHD010000029">
    <property type="protein sequence ID" value="MCY1721729.1"/>
    <property type="molecule type" value="Genomic_DNA"/>
</dbReference>
<feature type="signal peptide" evidence="1">
    <location>
        <begin position="1"/>
        <end position="24"/>
    </location>
</feature>
<accession>A0A9X3F706</accession>
<comment type="caution">
    <text evidence="2">The sequence shown here is derived from an EMBL/GenBank/DDBJ whole genome shotgun (WGS) entry which is preliminary data.</text>
</comment>
<dbReference type="AlphaFoldDB" id="A0A9X3F706"/>
<sequence length="178" mass="19975">MMNLFVLLFYSLFSLFAGKSAANANVYIEKGAHREVVAFKKTGIKGQVVFRHLDAATYRVLIVFPQQAGKLMEQKSKHQTMTKASYNQKNKTYYYQGEEGYFAIKFSDITRIKNENFLATFKEDHDEEGNFAVIAEFGAHKNGASISLSVKAITAAQFKKATNKIGHDISTQSIQGIK</sequence>
<keyword evidence="3" id="KW-1185">Reference proteome</keyword>
<dbReference type="Proteomes" id="UP001145087">
    <property type="component" value="Unassembled WGS sequence"/>
</dbReference>